<reference evidence="3 4" key="1">
    <citation type="submission" date="2014-04" db="EMBL/GenBank/DDBJ databases">
        <title>Draft genome sequence of Hydrogenovibrio marinus MH-110, a model organism for aerobic H2 metabolism.</title>
        <authorList>
            <person name="Cha H.J."/>
            <person name="Jo B.H."/>
            <person name="Hwang B.H."/>
        </authorList>
    </citation>
    <scope>NUCLEOTIDE SEQUENCE [LARGE SCALE GENOMIC DNA]</scope>
    <source>
        <strain evidence="3 4">MH-110</strain>
    </source>
</reference>
<dbReference type="Gene3D" id="3.30.465.10">
    <property type="match status" value="1"/>
</dbReference>
<dbReference type="EMBL" id="JMIU01000001">
    <property type="protein sequence ID" value="KDN96311.1"/>
    <property type="molecule type" value="Genomic_DNA"/>
</dbReference>
<accession>A0A067A122</accession>
<dbReference type="PANTHER" id="PTHR11748">
    <property type="entry name" value="D-LACTATE DEHYDROGENASE"/>
    <property type="match status" value="1"/>
</dbReference>
<dbReference type="InterPro" id="IPR016166">
    <property type="entry name" value="FAD-bd_PCMH"/>
</dbReference>
<dbReference type="Pfam" id="PF01565">
    <property type="entry name" value="FAD_binding_4"/>
    <property type="match status" value="1"/>
</dbReference>
<protein>
    <recommendedName>
        <fullName evidence="2">FAD-binding PCMH-type domain-containing protein</fullName>
    </recommendedName>
</protein>
<comment type="caution">
    <text evidence="3">The sequence shown here is derived from an EMBL/GenBank/DDBJ whole genome shotgun (WGS) entry which is preliminary data.</text>
</comment>
<evidence type="ECO:0000259" key="2">
    <source>
        <dbReference type="PROSITE" id="PS51387"/>
    </source>
</evidence>
<keyword evidence="4" id="KW-1185">Reference proteome</keyword>
<dbReference type="PROSITE" id="PS51387">
    <property type="entry name" value="FAD_PCMH"/>
    <property type="match status" value="1"/>
</dbReference>
<organism evidence="3 4">
    <name type="scientific">Hydrogenovibrio marinus</name>
    <dbReference type="NCBI Taxonomy" id="28885"/>
    <lineage>
        <taxon>Bacteria</taxon>
        <taxon>Pseudomonadati</taxon>
        <taxon>Pseudomonadota</taxon>
        <taxon>Gammaproteobacteria</taxon>
        <taxon>Thiotrichales</taxon>
        <taxon>Piscirickettsiaceae</taxon>
        <taxon>Hydrogenovibrio</taxon>
    </lineage>
</organism>
<gene>
    <name evidence="3" type="ORF">EI16_08530</name>
</gene>
<dbReference type="SUPFAM" id="SSF56176">
    <property type="entry name" value="FAD-binding/transporter-associated domain-like"/>
    <property type="match status" value="1"/>
</dbReference>
<proteinExistence type="predicted"/>
<dbReference type="AlphaFoldDB" id="A0A067A122"/>
<dbReference type="PANTHER" id="PTHR11748:SF103">
    <property type="entry name" value="GLYCOLATE OXIDASE SUBUNIT GLCE"/>
    <property type="match status" value="1"/>
</dbReference>
<dbReference type="RefSeq" id="WP_051623104.1">
    <property type="nucleotide sequence ID" value="NZ_AP020335.1"/>
</dbReference>
<dbReference type="InterPro" id="IPR006094">
    <property type="entry name" value="Oxid_FAD_bind_N"/>
</dbReference>
<evidence type="ECO:0000256" key="1">
    <source>
        <dbReference type="ARBA" id="ARBA00022827"/>
    </source>
</evidence>
<feature type="domain" description="FAD-binding PCMH-type" evidence="2">
    <location>
        <begin position="1"/>
        <end position="165"/>
    </location>
</feature>
<evidence type="ECO:0000313" key="3">
    <source>
        <dbReference type="EMBL" id="KDN96311.1"/>
    </source>
</evidence>
<sequence>MPLTPFQEQIKQALHEKHRLQIIGNQSKVALNHDHQALDMSGYAGITSYDPAELVVTVKAGTKISDLKQELAEHNQMLAFDTPDYGDSTIGGNYACGLSGPSQPFFGALRDFVLGIKMVDGQGQQLTFGGQMIKNVAGYDVARLLVGSKGLFGLVTEISLKVLPLMEEKTYSIEMGQADAIVKMNEMAGTALPISGCAYYQGKLYYRLIGVHPPQSAMPEDNHIWQKMNPFRPEISGKQKLWRVSTDSMHPPIHNTLLVDQIGARRWVVSENKPDVSHVDLWSLQEKTRRPSFDSHTKITDIKRGLKSVFDPYEIFY</sequence>
<dbReference type="GO" id="GO:0071949">
    <property type="term" value="F:FAD binding"/>
    <property type="evidence" value="ECO:0007669"/>
    <property type="project" value="InterPro"/>
</dbReference>
<dbReference type="InterPro" id="IPR016169">
    <property type="entry name" value="FAD-bd_PCMH_sub2"/>
</dbReference>
<name>A0A067A122_HYDMR</name>
<evidence type="ECO:0000313" key="4">
    <source>
        <dbReference type="Proteomes" id="UP000027341"/>
    </source>
</evidence>
<dbReference type="STRING" id="28885.EI16_08530"/>
<dbReference type="Proteomes" id="UP000027341">
    <property type="component" value="Unassembled WGS sequence"/>
</dbReference>
<keyword evidence="1" id="KW-0274">FAD</keyword>
<dbReference type="InterPro" id="IPR036318">
    <property type="entry name" value="FAD-bd_PCMH-like_sf"/>
</dbReference>
<keyword evidence="1" id="KW-0285">Flavoprotein</keyword>